<dbReference type="AlphaFoldDB" id="Q6FCY6"/>
<reference evidence="1 2" key="1">
    <citation type="journal article" date="2004" name="Nucleic Acids Res.">
        <title>Unique features revealed by the genome sequence of Acinetobacter sp. ADP1, a versatile and naturally transformation competent bacterium.</title>
        <authorList>
            <person name="Barbe V."/>
            <person name="Vallenet D."/>
            <person name="Fonknechten N."/>
            <person name="Kreimeyer A."/>
            <person name="Oztas S."/>
            <person name="Labarre L."/>
            <person name="Cruveiller S."/>
            <person name="Robert C."/>
            <person name="Duprat S."/>
            <person name="Wincker P."/>
            <person name="Ornston L.N."/>
            <person name="Weissenbach J."/>
            <person name="Marliere P."/>
            <person name="Cohen G.N."/>
            <person name="Medigue C."/>
        </authorList>
    </citation>
    <scope>NUCLEOTIDE SEQUENCE [LARGE SCALE GENOMIC DNA]</scope>
    <source>
        <strain evidence="2">ATCC 33305 / BD413 / ADP1</strain>
    </source>
</reference>
<organism evidence="1 2">
    <name type="scientific">Acinetobacter baylyi (strain ATCC 33305 / BD413 / ADP1)</name>
    <dbReference type="NCBI Taxonomy" id="62977"/>
    <lineage>
        <taxon>Bacteria</taxon>
        <taxon>Pseudomonadati</taxon>
        <taxon>Pseudomonadota</taxon>
        <taxon>Gammaproteobacteria</taxon>
        <taxon>Moraxellales</taxon>
        <taxon>Moraxellaceae</taxon>
        <taxon>Acinetobacter</taxon>
    </lineage>
</organism>
<proteinExistence type="predicted"/>
<dbReference type="KEGG" id="aci:ACIAD1196"/>
<dbReference type="EMBL" id="CR543861">
    <property type="protein sequence ID" value="CAG68073.1"/>
    <property type="molecule type" value="Genomic_DNA"/>
</dbReference>
<dbReference type="HOGENOM" id="CLU_1307922_0_0_6"/>
<gene>
    <name evidence="1" type="ordered locus">ACIAD1196</name>
</gene>
<evidence type="ECO:0000313" key="2">
    <source>
        <dbReference type="Proteomes" id="UP000000430"/>
    </source>
</evidence>
<dbReference type="Proteomes" id="UP000000430">
    <property type="component" value="Chromosome"/>
</dbReference>
<dbReference type="eggNOG" id="ENOG502Z7TI">
    <property type="taxonomic scope" value="Bacteria"/>
</dbReference>
<name>Q6FCY6_ACIAD</name>
<evidence type="ECO:0000313" key="1">
    <source>
        <dbReference type="EMBL" id="CAG68073.1"/>
    </source>
</evidence>
<accession>Q6FCY6</accession>
<sequence length="215" mass="25382">MIENSMQDAIAIQNLKNDIALLRQHIWPPQMLESVEGLPIYYGLVSEVERYYQQWQPLIERAQILFQPFMEDEILDAIHLPSHLNLPLFFFHVDRIRINKTRAKESKTFRGVASLQEKCGHFEMDQVLAMQAWLNSDDTAALVAHREFIDLRTYVFQHRQSEYTRTRFYMNGIILSVEPDFKLVDARDKPRKQRNDSYSDPIANNGVWKVFGKYC</sequence>
<protein>
    <submittedName>
        <fullName evidence="1">Uncharacterized protein</fullName>
    </submittedName>
</protein>